<evidence type="ECO:0000313" key="2">
    <source>
        <dbReference type="EMBL" id="GCD47045.1"/>
    </source>
</evidence>
<reference evidence="2 3" key="1">
    <citation type="submission" date="2018-11" db="EMBL/GenBank/DDBJ databases">
        <title>Whole genome sequence of Streptomyces paromomycinus NBRC 15454(T).</title>
        <authorList>
            <person name="Komaki H."/>
            <person name="Tamura T."/>
        </authorList>
    </citation>
    <scope>NUCLEOTIDE SEQUENCE [LARGE SCALE GENOMIC DNA]</scope>
    <source>
        <strain evidence="2 3">NBRC 15454</strain>
    </source>
</reference>
<keyword evidence="1" id="KW-0732">Signal</keyword>
<comment type="caution">
    <text evidence="2">The sequence shown here is derived from an EMBL/GenBank/DDBJ whole genome shotgun (WGS) entry which is preliminary data.</text>
</comment>
<evidence type="ECO:0000313" key="3">
    <source>
        <dbReference type="Proteomes" id="UP000286746"/>
    </source>
</evidence>
<name>A0A401WCG8_STREY</name>
<evidence type="ECO:0008006" key="4">
    <source>
        <dbReference type="Google" id="ProtNLM"/>
    </source>
</evidence>
<keyword evidence="3" id="KW-1185">Reference proteome</keyword>
<dbReference type="AlphaFoldDB" id="A0A401WCG8"/>
<proteinExistence type="predicted"/>
<feature type="chain" id="PRO_5039407313" description="Secreted protein" evidence="1">
    <location>
        <begin position="28"/>
        <end position="199"/>
    </location>
</feature>
<protein>
    <recommendedName>
        <fullName evidence="4">Secreted protein</fullName>
    </recommendedName>
</protein>
<dbReference type="Proteomes" id="UP000286746">
    <property type="component" value="Unassembled WGS sequence"/>
</dbReference>
<evidence type="ECO:0000256" key="1">
    <source>
        <dbReference type="SAM" id="SignalP"/>
    </source>
</evidence>
<accession>A0A401WCG8</accession>
<feature type="signal peptide" evidence="1">
    <location>
        <begin position="1"/>
        <end position="27"/>
    </location>
</feature>
<dbReference type="RefSeq" id="WP_125057256.1">
    <property type="nucleotide sequence ID" value="NZ_BHZD01000001.1"/>
</dbReference>
<gene>
    <name evidence="2" type="ORF">GKJPGBOP_06802</name>
</gene>
<dbReference type="EMBL" id="BHZD01000001">
    <property type="protein sequence ID" value="GCD47045.1"/>
    <property type="molecule type" value="Genomic_DNA"/>
</dbReference>
<sequence>MQFTAGQDLPHTRTRALHWLATAAALAAVVAAASFVQPPDATATATTDAASGARAAAAPAPDPHAASYPVDCGPNRLDVVDSAVGDLDGDGSPETVAVVRCHTETGTPPSGVYVLSGPAAGRTGKGAPRVVATLLAPAQQRSVEGFAVRDGVVAATLLGYSSTGVPRCCPDVRVPTKWQWKGGKFVQSELPASSDTEGV</sequence>
<organism evidence="2 3">
    <name type="scientific">Streptomyces paromomycinus</name>
    <name type="common">Streptomyces rimosus subsp. paromomycinus</name>
    <dbReference type="NCBI Taxonomy" id="92743"/>
    <lineage>
        <taxon>Bacteria</taxon>
        <taxon>Bacillati</taxon>
        <taxon>Actinomycetota</taxon>
        <taxon>Actinomycetes</taxon>
        <taxon>Kitasatosporales</taxon>
        <taxon>Streptomycetaceae</taxon>
        <taxon>Streptomyces</taxon>
    </lineage>
</organism>